<evidence type="ECO:0000256" key="11">
    <source>
        <dbReference type="SAM" id="MobiDB-lite"/>
    </source>
</evidence>
<feature type="region of interest" description="Disordered" evidence="11">
    <location>
        <begin position="949"/>
        <end position="1049"/>
    </location>
</feature>
<keyword evidence="2" id="KW-0723">Serine/threonine-protein kinase</keyword>
<dbReference type="CDD" id="cd13980">
    <property type="entry name" value="STKc_Vps15"/>
    <property type="match status" value="1"/>
</dbReference>
<dbReference type="SMART" id="SM00320">
    <property type="entry name" value="WD40"/>
    <property type="match status" value="5"/>
</dbReference>
<dbReference type="InterPro" id="IPR011009">
    <property type="entry name" value="Kinase-like_dom_sf"/>
</dbReference>
<evidence type="ECO:0000256" key="7">
    <source>
        <dbReference type="ARBA" id="ARBA00022777"/>
    </source>
</evidence>
<dbReference type="Gene3D" id="1.10.510.10">
    <property type="entry name" value="Transferase(Phosphotransferase) domain 1"/>
    <property type="match status" value="1"/>
</dbReference>
<keyword evidence="4" id="KW-0808">Transferase</keyword>
<dbReference type="EMBL" id="KN847563">
    <property type="protein sequence ID" value="KIW00463.1"/>
    <property type="molecule type" value="Genomic_DNA"/>
</dbReference>
<dbReference type="GO" id="GO:0005524">
    <property type="term" value="F:ATP binding"/>
    <property type="evidence" value="ECO:0007669"/>
    <property type="project" value="UniProtKB-KW"/>
</dbReference>
<dbReference type="GO" id="GO:0045324">
    <property type="term" value="P:late endosome to vacuole transport"/>
    <property type="evidence" value="ECO:0007669"/>
    <property type="project" value="InterPro"/>
</dbReference>
<evidence type="ECO:0000256" key="1">
    <source>
        <dbReference type="ARBA" id="ARBA00012513"/>
    </source>
</evidence>
<dbReference type="OrthoDB" id="242910at2759"/>
<dbReference type="PANTHER" id="PTHR17583:SF0">
    <property type="entry name" value="PHOSPHOINOSITIDE 3-KINASE REGULATORY SUBUNIT 4"/>
    <property type="match status" value="1"/>
</dbReference>
<evidence type="ECO:0000256" key="5">
    <source>
        <dbReference type="ARBA" id="ARBA00022737"/>
    </source>
</evidence>
<evidence type="ECO:0000256" key="3">
    <source>
        <dbReference type="ARBA" id="ARBA00022574"/>
    </source>
</evidence>
<gene>
    <name evidence="13" type="ORF">PV09_07988</name>
</gene>
<dbReference type="InterPro" id="IPR015943">
    <property type="entry name" value="WD40/YVTN_repeat-like_dom_sf"/>
</dbReference>
<evidence type="ECO:0000256" key="9">
    <source>
        <dbReference type="PROSITE-ProRule" id="PRU00103"/>
    </source>
</evidence>
<dbReference type="GO" id="GO:0034272">
    <property type="term" value="C:phosphatidylinositol 3-kinase complex, class III, type II"/>
    <property type="evidence" value="ECO:0007669"/>
    <property type="project" value="TreeGrafter"/>
</dbReference>
<dbReference type="GO" id="GO:0071561">
    <property type="term" value="C:nucleus-vacuole junction"/>
    <property type="evidence" value="ECO:0007669"/>
    <property type="project" value="TreeGrafter"/>
</dbReference>
<dbReference type="FunFam" id="1.10.510.10:FF:000497">
    <property type="entry name" value="Phosphoinositide 3-kinase regulatory subunit"/>
    <property type="match status" value="1"/>
</dbReference>
<dbReference type="HOGENOM" id="CLU_001696_0_1_1"/>
<dbReference type="SUPFAM" id="SSF50978">
    <property type="entry name" value="WD40 repeat-like"/>
    <property type="match status" value="1"/>
</dbReference>
<dbReference type="PROSITE" id="PS50011">
    <property type="entry name" value="PROTEIN_KINASE_DOM"/>
    <property type="match status" value="1"/>
</dbReference>
<dbReference type="InterPro" id="IPR016024">
    <property type="entry name" value="ARM-type_fold"/>
</dbReference>
<dbReference type="InterPro" id="IPR021133">
    <property type="entry name" value="HEAT_type_2"/>
</dbReference>
<dbReference type="PANTHER" id="PTHR17583">
    <property type="entry name" value="PHOSPHOINOSITIDE 3-KINASE REGULATORY SUBUNIT 4"/>
    <property type="match status" value="1"/>
</dbReference>
<dbReference type="Pfam" id="PF00069">
    <property type="entry name" value="Pkinase"/>
    <property type="match status" value="1"/>
</dbReference>
<accession>A0A0D2A1C7</accession>
<dbReference type="PROSITE" id="PS50082">
    <property type="entry name" value="WD_REPEATS_2"/>
    <property type="match status" value="1"/>
</dbReference>
<evidence type="ECO:0000256" key="10">
    <source>
        <dbReference type="PROSITE-ProRule" id="PRU00221"/>
    </source>
</evidence>
<sequence length="1548" mass="173096">MGQGYSLTSIGAGAGAFDSSELSDLTYERSLGNARFMKTIRARRDDGVVVAKLVMKPVQNQDWDRYVKALTHERKQLADIPNALGYHRIQQTSTSGILTRQFIHSSLYDRISTRPFLDVVEKRWISYQLLCAVRDAHAKNIYHGDIKTENVLVTSWNWLYLTDFSASYKPHYLPEDNPADFSFFFDTSGRRTCYLAPERFLRSGDDPTQKGGINWSMDIFSVGCVIAELFLETPIFSLSQLLRYRANEYDPQAALDDIKDPDIREMVTHMIQLDPQARYAADEYLNFWRGKAFPEYFSSFLHQYMYLITDPTSGRRPLTSGKENLGESDDRIERVYNDFDKIAYFLGYEDDSGEKKTQEALSMTAANPNAFFPLQVDIPNHRHTISSAAKKPSDNGSLLFLTLVEASLRSTARAAPRMKAIELLLAFAERVPDEVKLDRILPYLMDMLGEEQTEPVRIYALRAVTQLLELVQTITAQNAYVFTEYILPRIRMHVIAPRKNQSSALRATYASCLASLATTALRFLDMMQALRLGGNALAGDQENSNNSHLSFAALAHLYDNNRADLMSYFEEHTASLLEDTETSVRRAFLGSIAPLCYALGSAKASDVVLTHLNTYLNDKDWQLKCAFFETIVGVATYVGGAPLEEYILPLMVQAMTDPEETVVERVLRSFSTIAQLGLFQRSTLWELTDIVARFTMHPNSCIREAATFFIASAARFLSVADRHGIVFPLIRVYLKTLPPELEELSLLDALKKPLPRLVFDYAILWAQKAEKGSFWKAAQIQHTFTFGSGQHILHNAAGMDLGPRALNRIPQNEEDHAWLEKLRAAGMSTDDEFKLVALREFIIRVAHRRAQELAVNEQPNYGGIIKLSDIGIRPQLVFFEKDEDAYRENAIAHRDIETQRKTIAEALQDAREDRLSANPGHLKLPKPLYGADGDSGTSTPVAAIDVPMPTGLRSPPPGQQIASSVDSRPSIKSEHKHNLQRKGSAISLIGGGKAKAETGTTAENAIGRVETSSSNRENLPRKTATIAVQAESQRRSSSHPRVRPSHNYRGNDPTVLRLLDAMYLEKYPVDLIELGPLVTRRQNKPIKRVNGQAANTPWKPGGNLVAMLSEHVGSVNRLAVAPDHTFFITGSDDGTVKIWDTQRLERNVTTRSRQTHKQGDGVKVTSLTFIEDTHCFVSAGTDGSVHIVRVDYQLKEDGAHGSSGRYGRLRIVREYYFVDGEYVTWCEHFRDDHKSILMLSTSKCRVIALELRTMDVLYELRNPVTHGVPLCFCVDKKRHWLVVGTTHGVLDLWDLRFKMRLKAYAFSGGAPVYRLSLIPTPRPKSRQLKIAVAGGTGQPEITVWDIERLTCTNVYRTGTAMGKEVNRAYKLTELDEEKSAGILSRFAVLPRSAQGTTSMTGGPNSSIRAIATGLSAWEGSEGAKYHFLLSVGPDWKVRFWDTSRPETSTVVSGIEVDEGRPSYTVSTPSPELQVVSEHLNPASASGVGIEPGTPSSKKERRSRSSVISMQAQVLLRTHLDTIMDVAFLEMPYGMVVSADRAGVVYVFS</sequence>
<feature type="compositionally biased region" description="Basic residues" evidence="11">
    <location>
        <begin position="1036"/>
        <end position="1046"/>
    </location>
</feature>
<dbReference type="PROSITE" id="PS50294">
    <property type="entry name" value="WD_REPEATS_REGION"/>
    <property type="match status" value="1"/>
</dbReference>
<dbReference type="GO" id="GO:0006623">
    <property type="term" value="P:protein targeting to vacuole"/>
    <property type="evidence" value="ECO:0007669"/>
    <property type="project" value="TreeGrafter"/>
</dbReference>
<dbReference type="InParanoid" id="A0A0D2A1C7"/>
<dbReference type="RefSeq" id="XP_016210332.1">
    <property type="nucleotide sequence ID" value="XM_016361828.1"/>
</dbReference>
<keyword evidence="14" id="KW-1185">Reference proteome</keyword>
<evidence type="ECO:0000256" key="2">
    <source>
        <dbReference type="ARBA" id="ARBA00022527"/>
    </source>
</evidence>
<dbReference type="InterPro" id="IPR008271">
    <property type="entry name" value="Ser/Thr_kinase_AS"/>
</dbReference>
<reference evidence="13 14" key="1">
    <citation type="submission" date="2015-01" db="EMBL/GenBank/DDBJ databases">
        <title>The Genome Sequence of Ochroconis gallopava CBS43764.</title>
        <authorList>
            <consortium name="The Broad Institute Genomics Platform"/>
            <person name="Cuomo C."/>
            <person name="de Hoog S."/>
            <person name="Gorbushina A."/>
            <person name="Stielow B."/>
            <person name="Teixiera M."/>
            <person name="Abouelleil A."/>
            <person name="Chapman S.B."/>
            <person name="Priest M."/>
            <person name="Young S.K."/>
            <person name="Wortman J."/>
            <person name="Nusbaum C."/>
            <person name="Birren B."/>
        </authorList>
    </citation>
    <scope>NUCLEOTIDE SEQUENCE [LARGE SCALE GENOMIC DNA]</scope>
    <source>
        <strain evidence="13 14">CBS 43764</strain>
    </source>
</reference>
<dbReference type="Pfam" id="PF22956">
    <property type="entry name" value="VPS15-like_hel"/>
    <property type="match status" value="1"/>
</dbReference>
<dbReference type="GO" id="GO:0016236">
    <property type="term" value="P:macroautophagy"/>
    <property type="evidence" value="ECO:0007669"/>
    <property type="project" value="InterPro"/>
</dbReference>
<keyword evidence="6" id="KW-0547">Nucleotide-binding</keyword>
<dbReference type="GeneID" id="27315961"/>
<feature type="repeat" description="HEAT" evidence="9">
    <location>
        <begin position="440"/>
        <end position="478"/>
    </location>
</feature>
<dbReference type="InterPro" id="IPR011989">
    <property type="entry name" value="ARM-like"/>
</dbReference>
<dbReference type="InterPro" id="IPR036322">
    <property type="entry name" value="WD40_repeat_dom_sf"/>
</dbReference>
<dbReference type="InterPro" id="IPR045162">
    <property type="entry name" value="Vps15-like"/>
</dbReference>
<evidence type="ECO:0000256" key="6">
    <source>
        <dbReference type="ARBA" id="ARBA00022741"/>
    </source>
</evidence>
<dbReference type="EC" id="2.7.11.1" evidence="1"/>
<dbReference type="GO" id="GO:0004674">
    <property type="term" value="F:protein serine/threonine kinase activity"/>
    <property type="evidence" value="ECO:0007669"/>
    <property type="project" value="UniProtKB-KW"/>
</dbReference>
<dbReference type="SUPFAM" id="SSF48371">
    <property type="entry name" value="ARM repeat"/>
    <property type="match status" value="1"/>
</dbReference>
<dbReference type="GO" id="GO:0005770">
    <property type="term" value="C:late endosome"/>
    <property type="evidence" value="ECO:0007669"/>
    <property type="project" value="TreeGrafter"/>
</dbReference>
<proteinExistence type="predicted"/>
<protein>
    <recommendedName>
        <fullName evidence="1">non-specific serine/threonine protein kinase</fullName>
        <ecNumber evidence="1">2.7.11.1</ecNumber>
    </recommendedName>
</protein>
<dbReference type="STRING" id="253628.A0A0D2A1C7"/>
<dbReference type="Gene3D" id="1.25.10.10">
    <property type="entry name" value="Leucine-rich Repeat Variant"/>
    <property type="match status" value="2"/>
</dbReference>
<dbReference type="PROSITE" id="PS00108">
    <property type="entry name" value="PROTEIN_KINASE_ST"/>
    <property type="match status" value="1"/>
</dbReference>
<dbReference type="SMART" id="SM00220">
    <property type="entry name" value="S_TKc"/>
    <property type="match status" value="1"/>
</dbReference>
<evidence type="ECO:0000313" key="13">
    <source>
        <dbReference type="EMBL" id="KIW00463.1"/>
    </source>
</evidence>
<name>A0A0D2A1C7_9PEZI</name>
<feature type="repeat" description="WD" evidence="10">
    <location>
        <begin position="1108"/>
        <end position="1149"/>
    </location>
</feature>
<evidence type="ECO:0000259" key="12">
    <source>
        <dbReference type="PROSITE" id="PS50011"/>
    </source>
</evidence>
<dbReference type="Proteomes" id="UP000053259">
    <property type="component" value="Unassembled WGS sequence"/>
</dbReference>
<dbReference type="InterPro" id="IPR055231">
    <property type="entry name" value="2AA_helical"/>
</dbReference>
<keyword evidence="3 10" id="KW-0853">WD repeat</keyword>
<feature type="domain" description="Protein kinase" evidence="12">
    <location>
        <begin position="25"/>
        <end position="305"/>
    </location>
</feature>
<dbReference type="Gene3D" id="2.130.10.10">
    <property type="entry name" value="YVTN repeat-like/Quinoprotein amine dehydrogenase"/>
    <property type="match status" value="2"/>
</dbReference>
<evidence type="ECO:0000313" key="14">
    <source>
        <dbReference type="Proteomes" id="UP000053259"/>
    </source>
</evidence>
<dbReference type="InterPro" id="IPR000719">
    <property type="entry name" value="Prot_kinase_dom"/>
</dbReference>
<dbReference type="InterPro" id="IPR001680">
    <property type="entry name" value="WD40_rpt"/>
</dbReference>
<feature type="region of interest" description="Disordered" evidence="11">
    <location>
        <begin position="1480"/>
        <end position="1504"/>
    </location>
</feature>
<dbReference type="SUPFAM" id="SSF56112">
    <property type="entry name" value="Protein kinase-like (PK-like)"/>
    <property type="match status" value="1"/>
</dbReference>
<evidence type="ECO:0000256" key="8">
    <source>
        <dbReference type="ARBA" id="ARBA00022840"/>
    </source>
</evidence>
<keyword evidence="7" id="KW-0418">Kinase</keyword>
<keyword evidence="5" id="KW-0677">Repeat</keyword>
<dbReference type="GO" id="GO:0034271">
    <property type="term" value="C:phosphatidylinositol 3-kinase complex, class III, type I"/>
    <property type="evidence" value="ECO:0007669"/>
    <property type="project" value="TreeGrafter"/>
</dbReference>
<evidence type="ECO:0000256" key="4">
    <source>
        <dbReference type="ARBA" id="ARBA00022679"/>
    </source>
</evidence>
<dbReference type="FunCoup" id="A0A0D2A1C7">
    <property type="interactions" value="789"/>
</dbReference>
<dbReference type="VEuPathDB" id="FungiDB:PV09_07988"/>
<dbReference type="Pfam" id="PF00400">
    <property type="entry name" value="WD40"/>
    <property type="match status" value="1"/>
</dbReference>
<keyword evidence="8" id="KW-0067">ATP-binding</keyword>
<organism evidence="13 14">
    <name type="scientific">Verruconis gallopava</name>
    <dbReference type="NCBI Taxonomy" id="253628"/>
    <lineage>
        <taxon>Eukaryota</taxon>
        <taxon>Fungi</taxon>
        <taxon>Dikarya</taxon>
        <taxon>Ascomycota</taxon>
        <taxon>Pezizomycotina</taxon>
        <taxon>Dothideomycetes</taxon>
        <taxon>Pleosporomycetidae</taxon>
        <taxon>Venturiales</taxon>
        <taxon>Sympoventuriaceae</taxon>
        <taxon>Verruconis</taxon>
    </lineage>
</organism>
<dbReference type="PROSITE" id="PS50077">
    <property type="entry name" value="HEAT_REPEAT"/>
    <property type="match status" value="1"/>
</dbReference>